<dbReference type="GO" id="GO:0004518">
    <property type="term" value="F:nuclease activity"/>
    <property type="evidence" value="ECO:0007669"/>
    <property type="project" value="InterPro"/>
</dbReference>
<protein>
    <submittedName>
        <fullName evidence="1">ERCC4 domain-containing protein</fullName>
    </submittedName>
</protein>
<proteinExistence type="predicted"/>
<accession>A0AAU7CKY4</accession>
<dbReference type="GO" id="GO:0003677">
    <property type="term" value="F:DNA binding"/>
    <property type="evidence" value="ECO:0007669"/>
    <property type="project" value="InterPro"/>
</dbReference>
<dbReference type="RefSeq" id="WP_406698538.1">
    <property type="nucleotide sequence ID" value="NZ_CP155447.1"/>
</dbReference>
<dbReference type="SUPFAM" id="SSF52980">
    <property type="entry name" value="Restriction endonuclease-like"/>
    <property type="match status" value="1"/>
</dbReference>
<name>A0AAU7CKY4_9BACT</name>
<dbReference type="InterPro" id="IPR011335">
    <property type="entry name" value="Restrct_endonuc-II-like"/>
</dbReference>
<sequence>MRDAALAEIGRAEPEIDATKRATTILNPFTVIVDSREQRPYAFLGLSADAKQKSLPLTIPTVRGTLHDGDYSIQGMETCLIERKSKEDLYGSVAKRDNFIGRLERMNAIAEAGGYCCVMVECNDVDLLDRPKHSRLAAKSLNRTIIAWRQRYRVDWYFCSTRERAEAFTFRILERFWNDRQGRQKSAK</sequence>
<reference evidence="1" key="1">
    <citation type="submission" date="2024-05" db="EMBL/GenBank/DDBJ databases">
        <title>Planctomycetes of the genus Singulisphaera possess chitinolytic capabilities.</title>
        <authorList>
            <person name="Ivanova A."/>
        </authorList>
    </citation>
    <scope>NUCLEOTIDE SEQUENCE</scope>
    <source>
        <strain evidence="1">Ch08T</strain>
    </source>
</reference>
<evidence type="ECO:0000313" key="1">
    <source>
        <dbReference type="EMBL" id="XBH05690.1"/>
    </source>
</evidence>
<dbReference type="AlphaFoldDB" id="A0AAU7CKY4"/>
<dbReference type="GO" id="GO:0006259">
    <property type="term" value="P:DNA metabolic process"/>
    <property type="evidence" value="ECO:0007669"/>
    <property type="project" value="UniProtKB-ARBA"/>
</dbReference>
<gene>
    <name evidence="1" type="ORF">V5E97_06615</name>
</gene>
<organism evidence="1">
    <name type="scientific">Singulisphaera sp. Ch08</name>
    <dbReference type="NCBI Taxonomy" id="3120278"/>
    <lineage>
        <taxon>Bacteria</taxon>
        <taxon>Pseudomonadati</taxon>
        <taxon>Planctomycetota</taxon>
        <taxon>Planctomycetia</taxon>
        <taxon>Isosphaerales</taxon>
        <taxon>Isosphaeraceae</taxon>
        <taxon>Singulisphaera</taxon>
    </lineage>
</organism>
<dbReference type="EMBL" id="CP155447">
    <property type="protein sequence ID" value="XBH05690.1"/>
    <property type="molecule type" value="Genomic_DNA"/>
</dbReference>
<dbReference type="Gene3D" id="3.40.50.10130">
    <property type="match status" value="1"/>
</dbReference>